<dbReference type="InParanoid" id="A0A067P042"/>
<evidence type="ECO:0000313" key="1">
    <source>
        <dbReference type="EMBL" id="KDQ29757.1"/>
    </source>
</evidence>
<dbReference type="VEuPathDB" id="FungiDB:PLEOSDRAFT_1039578"/>
<dbReference type="EMBL" id="KL198007">
    <property type="protein sequence ID" value="KDQ29757.1"/>
    <property type="molecule type" value="Genomic_DNA"/>
</dbReference>
<protein>
    <submittedName>
        <fullName evidence="1">Uncharacterized protein</fullName>
    </submittedName>
</protein>
<accession>A0A067P042</accession>
<dbReference type="Proteomes" id="UP000027073">
    <property type="component" value="Unassembled WGS sequence"/>
</dbReference>
<sequence>MSGPYVLLQFGEDPCNCRYEDLESRHAFTVPHNPNIVVMLRREAAWSQQHPTIMGPDRSFLYFGPGQSQGHLAYGNSPLQPMANSIKQKRDSSNSRYFKSQNGSKEYKWKISPQRIEASDGRSHRCSDGRSTIAVWELSQPEDEFHARLTIRSGGLPVVTEILTTLTLNRVSLALNW</sequence>
<gene>
    <name evidence="1" type="ORF">PLEOSDRAFT_1039578</name>
</gene>
<reference evidence="2" key="1">
    <citation type="journal article" date="2014" name="Proc. Natl. Acad. Sci. U.S.A.">
        <title>Extensive sampling of basidiomycete genomes demonstrates inadequacy of the white-rot/brown-rot paradigm for wood decay fungi.</title>
        <authorList>
            <person name="Riley R."/>
            <person name="Salamov A.A."/>
            <person name="Brown D.W."/>
            <person name="Nagy L.G."/>
            <person name="Floudas D."/>
            <person name="Held B.W."/>
            <person name="Levasseur A."/>
            <person name="Lombard V."/>
            <person name="Morin E."/>
            <person name="Otillar R."/>
            <person name="Lindquist E.A."/>
            <person name="Sun H."/>
            <person name="LaButti K.M."/>
            <person name="Schmutz J."/>
            <person name="Jabbour D."/>
            <person name="Luo H."/>
            <person name="Baker S.E."/>
            <person name="Pisabarro A.G."/>
            <person name="Walton J.D."/>
            <person name="Blanchette R.A."/>
            <person name="Henrissat B."/>
            <person name="Martin F."/>
            <person name="Cullen D."/>
            <person name="Hibbett D.S."/>
            <person name="Grigoriev I.V."/>
        </authorList>
    </citation>
    <scope>NUCLEOTIDE SEQUENCE [LARGE SCALE GENOMIC DNA]</scope>
    <source>
        <strain evidence="2">PC15</strain>
    </source>
</reference>
<dbReference type="HOGENOM" id="CLU_132776_0_0_1"/>
<dbReference type="AlphaFoldDB" id="A0A067P042"/>
<dbReference type="OrthoDB" id="3168860at2759"/>
<name>A0A067P042_PLEO1</name>
<proteinExistence type="predicted"/>
<organism evidence="1 2">
    <name type="scientific">Pleurotus ostreatus (strain PC15)</name>
    <name type="common">Oyster mushroom</name>
    <dbReference type="NCBI Taxonomy" id="1137138"/>
    <lineage>
        <taxon>Eukaryota</taxon>
        <taxon>Fungi</taxon>
        <taxon>Dikarya</taxon>
        <taxon>Basidiomycota</taxon>
        <taxon>Agaricomycotina</taxon>
        <taxon>Agaricomycetes</taxon>
        <taxon>Agaricomycetidae</taxon>
        <taxon>Agaricales</taxon>
        <taxon>Pleurotineae</taxon>
        <taxon>Pleurotaceae</taxon>
        <taxon>Pleurotus</taxon>
    </lineage>
</organism>
<evidence type="ECO:0000313" key="2">
    <source>
        <dbReference type="Proteomes" id="UP000027073"/>
    </source>
</evidence>